<sequence length="25" mass="2828">MASIIDESECATMTVYETYHFGELS</sequence>
<protein>
    <submittedName>
        <fullName evidence="1">Uncharacterized protein</fullName>
    </submittedName>
</protein>
<comment type="caution">
    <text evidence="1">The sequence shown here is derived from an EMBL/GenBank/DDBJ whole genome shotgun (WGS) entry which is preliminary data.</text>
</comment>
<accession>A0A4S3J718</accession>
<dbReference type="Proteomes" id="UP000308092">
    <property type="component" value="Unassembled WGS sequence"/>
</dbReference>
<proteinExistence type="predicted"/>
<organism evidence="1 2">
    <name type="scientific">Aspergillus tanneri</name>
    <dbReference type="NCBI Taxonomy" id="1220188"/>
    <lineage>
        <taxon>Eukaryota</taxon>
        <taxon>Fungi</taxon>
        <taxon>Dikarya</taxon>
        <taxon>Ascomycota</taxon>
        <taxon>Pezizomycotina</taxon>
        <taxon>Eurotiomycetes</taxon>
        <taxon>Eurotiomycetidae</taxon>
        <taxon>Eurotiales</taxon>
        <taxon>Aspergillaceae</taxon>
        <taxon>Aspergillus</taxon>
        <taxon>Aspergillus subgen. Circumdati</taxon>
    </lineage>
</organism>
<gene>
    <name evidence="1" type="ORF">EYZ11_009874</name>
</gene>
<evidence type="ECO:0000313" key="1">
    <source>
        <dbReference type="EMBL" id="THC90665.1"/>
    </source>
</evidence>
<dbReference type="VEuPathDB" id="FungiDB:EYZ11_009874"/>
<reference evidence="1 2" key="1">
    <citation type="submission" date="2019-03" db="EMBL/GenBank/DDBJ databases">
        <title>The genome sequence of a newly discovered highly antifungal drug resistant Aspergillus species, Aspergillus tanneri NIH 1004.</title>
        <authorList>
            <person name="Mounaud S."/>
            <person name="Singh I."/>
            <person name="Joardar V."/>
            <person name="Pakala S."/>
            <person name="Pakala S."/>
            <person name="Venepally P."/>
            <person name="Hoover J."/>
            <person name="Nierman W."/>
            <person name="Chung J."/>
            <person name="Losada L."/>
        </authorList>
    </citation>
    <scope>NUCLEOTIDE SEQUENCE [LARGE SCALE GENOMIC DNA]</scope>
    <source>
        <strain evidence="1 2">NIH1004</strain>
    </source>
</reference>
<name>A0A4S3J718_9EURO</name>
<evidence type="ECO:0000313" key="2">
    <source>
        <dbReference type="Proteomes" id="UP000308092"/>
    </source>
</evidence>
<dbReference type="EMBL" id="SOSA01000495">
    <property type="protein sequence ID" value="THC90665.1"/>
    <property type="molecule type" value="Genomic_DNA"/>
</dbReference>
<keyword evidence="2" id="KW-1185">Reference proteome</keyword>
<dbReference type="AlphaFoldDB" id="A0A4S3J718"/>